<dbReference type="InterPro" id="IPR050109">
    <property type="entry name" value="HTH-type_TetR-like_transc_reg"/>
</dbReference>
<dbReference type="PANTHER" id="PTHR30055">
    <property type="entry name" value="HTH-TYPE TRANSCRIPTIONAL REGULATOR RUTR"/>
    <property type="match status" value="1"/>
</dbReference>
<dbReference type="PROSITE" id="PS01081">
    <property type="entry name" value="HTH_TETR_1"/>
    <property type="match status" value="1"/>
</dbReference>
<sequence length="198" mass="21437">MSIAEVATSVRSRTEAEEKLIAAAADMLGEVGPRAMTVRGVAERAGVNHGLVHHYFGGKDGLAEAAMLHLVQQHANDVRAQSQGNPIPAPLALNNEPRYLRAVVRSVLDDEMKLATMELTAGVSVPRGALQHVTQMKHLDEPDVATKALAAMGMALEMGWAALEPFIFSVADIGEDQQESVREIVREMRNSLIKDFMS</sequence>
<dbReference type="Gene3D" id="1.10.357.10">
    <property type="entry name" value="Tetracycline Repressor, domain 2"/>
    <property type="match status" value="1"/>
</dbReference>
<dbReference type="PROSITE" id="PS50977">
    <property type="entry name" value="HTH_TETR_2"/>
    <property type="match status" value="1"/>
</dbReference>
<dbReference type="GO" id="GO:0000976">
    <property type="term" value="F:transcription cis-regulatory region binding"/>
    <property type="evidence" value="ECO:0007669"/>
    <property type="project" value="TreeGrafter"/>
</dbReference>
<comment type="caution">
    <text evidence="5">The sequence shown here is derived from an EMBL/GenBank/DDBJ whole genome shotgun (WGS) entry which is preliminary data.</text>
</comment>
<dbReference type="PRINTS" id="PR00455">
    <property type="entry name" value="HTHTETR"/>
</dbReference>
<dbReference type="InterPro" id="IPR023772">
    <property type="entry name" value="DNA-bd_HTH_TetR-type_CS"/>
</dbReference>
<dbReference type="Pfam" id="PF00440">
    <property type="entry name" value="TetR_N"/>
    <property type="match status" value="1"/>
</dbReference>
<evidence type="ECO:0000313" key="5">
    <source>
        <dbReference type="EMBL" id="KGA21412.1"/>
    </source>
</evidence>
<evidence type="ECO:0000259" key="4">
    <source>
        <dbReference type="PROSITE" id="PS50977"/>
    </source>
</evidence>
<evidence type="ECO:0000256" key="2">
    <source>
        <dbReference type="ARBA" id="ARBA00023125"/>
    </source>
</evidence>
<proteinExistence type="predicted"/>
<organism evidence="5">
    <name type="scientific">freshwater metagenome</name>
    <dbReference type="NCBI Taxonomy" id="449393"/>
    <lineage>
        <taxon>unclassified sequences</taxon>
        <taxon>metagenomes</taxon>
        <taxon>ecological metagenomes</taxon>
    </lineage>
</organism>
<dbReference type="AlphaFoldDB" id="A0A094QDE7"/>
<dbReference type="PANTHER" id="PTHR30055:SF234">
    <property type="entry name" value="HTH-TYPE TRANSCRIPTIONAL REGULATOR BETI"/>
    <property type="match status" value="1"/>
</dbReference>
<accession>A0A094QDE7</accession>
<evidence type="ECO:0000256" key="3">
    <source>
        <dbReference type="ARBA" id="ARBA00023163"/>
    </source>
</evidence>
<protein>
    <recommendedName>
        <fullName evidence="4">HTH tetR-type domain-containing protein</fullName>
    </recommendedName>
</protein>
<keyword evidence="1" id="KW-0805">Transcription regulation</keyword>
<feature type="domain" description="HTH tetR-type" evidence="4">
    <location>
        <begin position="14"/>
        <end position="74"/>
    </location>
</feature>
<evidence type="ECO:0000256" key="1">
    <source>
        <dbReference type="ARBA" id="ARBA00023015"/>
    </source>
</evidence>
<name>A0A094QDE7_9ZZZZ</name>
<keyword evidence="2" id="KW-0238">DNA-binding</keyword>
<gene>
    <name evidence="5" type="ORF">GM51_2295</name>
</gene>
<dbReference type="InterPro" id="IPR009057">
    <property type="entry name" value="Homeodomain-like_sf"/>
</dbReference>
<keyword evidence="3" id="KW-0804">Transcription</keyword>
<dbReference type="GO" id="GO:0003700">
    <property type="term" value="F:DNA-binding transcription factor activity"/>
    <property type="evidence" value="ECO:0007669"/>
    <property type="project" value="TreeGrafter"/>
</dbReference>
<reference evidence="5" key="1">
    <citation type="submission" date="2014-06" db="EMBL/GenBank/DDBJ databases">
        <title>Key roles for freshwater Actinobacteria revealed by deep metagenomic sequencing.</title>
        <authorList>
            <person name="Ghai R."/>
            <person name="Mizuno C.M."/>
            <person name="Picazo A."/>
            <person name="Camacho A."/>
            <person name="Rodriguez-Valera F."/>
        </authorList>
    </citation>
    <scope>NUCLEOTIDE SEQUENCE</scope>
</reference>
<dbReference type="InterPro" id="IPR001647">
    <property type="entry name" value="HTH_TetR"/>
</dbReference>
<dbReference type="EMBL" id="JNSL01000007">
    <property type="protein sequence ID" value="KGA21412.1"/>
    <property type="molecule type" value="Genomic_DNA"/>
</dbReference>
<dbReference type="SUPFAM" id="SSF46689">
    <property type="entry name" value="Homeodomain-like"/>
    <property type="match status" value="1"/>
</dbReference>